<dbReference type="EMBL" id="JAVDQT010000004">
    <property type="protein sequence ID" value="MDR6433004.1"/>
    <property type="molecule type" value="Genomic_DNA"/>
</dbReference>
<keyword evidence="2" id="KW-1185">Reference proteome</keyword>
<dbReference type="Gene3D" id="3.40.50.2000">
    <property type="entry name" value="Glycogen Phosphorylase B"/>
    <property type="match status" value="2"/>
</dbReference>
<reference evidence="1 2" key="1">
    <citation type="submission" date="2023-07" db="EMBL/GenBank/DDBJ databases">
        <title>Sorghum-associated microbial communities from plants grown in Nebraska, USA.</title>
        <authorList>
            <person name="Schachtman D."/>
        </authorList>
    </citation>
    <scope>NUCLEOTIDE SEQUENCE [LARGE SCALE GENOMIC DNA]</scope>
    <source>
        <strain evidence="1 2">DS1730</strain>
    </source>
</reference>
<evidence type="ECO:0000313" key="1">
    <source>
        <dbReference type="EMBL" id="MDR6433004.1"/>
    </source>
</evidence>
<dbReference type="PANTHER" id="PTHR45947:SF3">
    <property type="entry name" value="SULFOQUINOVOSYL TRANSFERASE SQD2"/>
    <property type="match status" value="1"/>
</dbReference>
<gene>
    <name evidence="1" type="ORF">J2782_002750</name>
</gene>
<accession>A0ABU1MAD9</accession>
<evidence type="ECO:0000313" key="2">
    <source>
        <dbReference type="Proteomes" id="UP001184614"/>
    </source>
</evidence>
<sequence>MIVKCAYFVRPHIGGTYSVFTRLSASLRQSGVELRWLAAGAAGETISLPSADQGLSDALRKGDAIDKMGVLDEETRARRMIAFLRDNNFKAVFVNVLSSRFETNLVRYLPDDILRIMIVHNITPGTYAAAHEIRDHVHATVGVSKRCRDDLVKHYGFDAARTLVIPHGLNQNLHILDRVDRNDHSAPLRLLFLGRIEDNSKGVFWLPNILRELKCDYHLSVAGDGPDLNELRHRLQCFGDKVSFTSWVAPSDVPWLVSQHDVMVMPSRFEGFGLTLIEAMSEGCPAVVSKIAGVTDYIVTNGEDGLLFPVGDFKQAARHIHRLADNRQLLAEMAKAARLKVAVAFDNDAAGLAYAGLLENLVKNPPAIAVPLPLSQWKMPTALHSSLRSRLPKPVKNWLRQMRERLRSVWTERKWA</sequence>
<proteinExistence type="predicted"/>
<dbReference type="Proteomes" id="UP001184614">
    <property type="component" value="Unassembled WGS sequence"/>
</dbReference>
<comment type="caution">
    <text evidence="1">The sequence shown here is derived from an EMBL/GenBank/DDBJ whole genome shotgun (WGS) entry which is preliminary data.</text>
</comment>
<name>A0ABU1MAD9_9HYPH</name>
<dbReference type="InterPro" id="IPR050194">
    <property type="entry name" value="Glycosyltransferase_grp1"/>
</dbReference>
<organism evidence="1 2">
    <name type="scientific">Brucella pseudogrignonensis</name>
    <dbReference type="NCBI Taxonomy" id="419475"/>
    <lineage>
        <taxon>Bacteria</taxon>
        <taxon>Pseudomonadati</taxon>
        <taxon>Pseudomonadota</taxon>
        <taxon>Alphaproteobacteria</taxon>
        <taxon>Hyphomicrobiales</taxon>
        <taxon>Brucellaceae</taxon>
        <taxon>Brucella/Ochrobactrum group</taxon>
        <taxon>Brucella</taxon>
    </lineage>
</organism>
<dbReference type="CDD" id="cd03801">
    <property type="entry name" value="GT4_PimA-like"/>
    <property type="match status" value="1"/>
</dbReference>
<dbReference type="Pfam" id="PF13692">
    <property type="entry name" value="Glyco_trans_1_4"/>
    <property type="match status" value="1"/>
</dbReference>
<dbReference type="SUPFAM" id="SSF53756">
    <property type="entry name" value="UDP-Glycosyltransferase/glycogen phosphorylase"/>
    <property type="match status" value="1"/>
</dbReference>
<dbReference type="PANTHER" id="PTHR45947">
    <property type="entry name" value="SULFOQUINOVOSYL TRANSFERASE SQD2"/>
    <property type="match status" value="1"/>
</dbReference>
<protein>
    <submittedName>
        <fullName evidence="1">Glycosyltransferase involved in cell wall biosynthesis</fullName>
    </submittedName>
</protein>